<dbReference type="PANTHER" id="PTHR44196:SF1">
    <property type="entry name" value="DEHYDROGENASE_REDUCTASE SDR FAMILY MEMBER 7B"/>
    <property type="match status" value="1"/>
</dbReference>
<name>A0AAJ0MER7_9PEZI</name>
<accession>A0AAJ0MER7</accession>
<proteinExistence type="inferred from homology"/>
<comment type="similarity">
    <text evidence="1">Belongs to the short-chain dehydrogenases/reductases (SDR) family.</text>
</comment>
<dbReference type="Gene3D" id="3.40.50.720">
    <property type="entry name" value="NAD(P)-binding Rossmann-like Domain"/>
    <property type="match status" value="1"/>
</dbReference>
<evidence type="ECO:0008006" key="5">
    <source>
        <dbReference type="Google" id="ProtNLM"/>
    </source>
</evidence>
<evidence type="ECO:0000256" key="1">
    <source>
        <dbReference type="ARBA" id="ARBA00006484"/>
    </source>
</evidence>
<dbReference type="InterPro" id="IPR036291">
    <property type="entry name" value="NAD(P)-bd_dom_sf"/>
</dbReference>
<dbReference type="GO" id="GO:0016491">
    <property type="term" value="F:oxidoreductase activity"/>
    <property type="evidence" value="ECO:0007669"/>
    <property type="project" value="UniProtKB-KW"/>
</dbReference>
<evidence type="ECO:0000256" key="2">
    <source>
        <dbReference type="ARBA" id="ARBA00023002"/>
    </source>
</evidence>
<sequence length="291" mass="31614">MSSFVPSHLKPYDALTKFIGTRPLEGKTALITGAGRGVGEHIARAIVSAGASRVGIVGRDKTRIETARDRFAAAFPTTEFEAFSADITDEDAFVAIFATFGVPDILINNAGHFPDTAPFVKQDLKSWWSGFEINILGTANVTQKFLQALAASPRAGQTGEKAVVLNVSSMAAHMRFPLTAWSGYNGSKMGQARIFESLRFEHPDVRFINIHPGQIESDGFTASGAPLPPDGMTDGGMAGQFYAWAATKEADFLSGRFAWAEWDIEELKAKKDEILEKDLLLMTVDGFERGF</sequence>
<evidence type="ECO:0000313" key="3">
    <source>
        <dbReference type="EMBL" id="KAK3353796.1"/>
    </source>
</evidence>
<dbReference type="AlphaFoldDB" id="A0AAJ0MER7"/>
<dbReference type="CDD" id="cd05233">
    <property type="entry name" value="SDR_c"/>
    <property type="match status" value="1"/>
</dbReference>
<evidence type="ECO:0000313" key="4">
    <source>
        <dbReference type="Proteomes" id="UP001275084"/>
    </source>
</evidence>
<dbReference type="SUPFAM" id="SSF51735">
    <property type="entry name" value="NAD(P)-binding Rossmann-fold domains"/>
    <property type="match status" value="1"/>
</dbReference>
<dbReference type="InterPro" id="IPR002347">
    <property type="entry name" value="SDR_fam"/>
</dbReference>
<keyword evidence="4" id="KW-1185">Reference proteome</keyword>
<reference evidence="3" key="1">
    <citation type="journal article" date="2023" name="Mol. Phylogenet. Evol.">
        <title>Genome-scale phylogeny and comparative genomics of the fungal order Sordariales.</title>
        <authorList>
            <person name="Hensen N."/>
            <person name="Bonometti L."/>
            <person name="Westerberg I."/>
            <person name="Brannstrom I.O."/>
            <person name="Guillou S."/>
            <person name="Cros-Aarteil S."/>
            <person name="Calhoun S."/>
            <person name="Haridas S."/>
            <person name="Kuo A."/>
            <person name="Mondo S."/>
            <person name="Pangilinan J."/>
            <person name="Riley R."/>
            <person name="LaButti K."/>
            <person name="Andreopoulos B."/>
            <person name="Lipzen A."/>
            <person name="Chen C."/>
            <person name="Yan M."/>
            <person name="Daum C."/>
            <person name="Ng V."/>
            <person name="Clum A."/>
            <person name="Steindorff A."/>
            <person name="Ohm R.A."/>
            <person name="Martin F."/>
            <person name="Silar P."/>
            <person name="Natvig D.O."/>
            <person name="Lalanne C."/>
            <person name="Gautier V."/>
            <person name="Ament-Velasquez S.L."/>
            <person name="Kruys A."/>
            <person name="Hutchinson M.I."/>
            <person name="Powell A.J."/>
            <person name="Barry K."/>
            <person name="Miller A.N."/>
            <person name="Grigoriev I.V."/>
            <person name="Debuchy R."/>
            <person name="Gladieux P."/>
            <person name="Hiltunen Thoren M."/>
            <person name="Johannesson H."/>
        </authorList>
    </citation>
    <scope>NUCLEOTIDE SEQUENCE</scope>
    <source>
        <strain evidence="3">CBS 955.72</strain>
    </source>
</reference>
<dbReference type="Pfam" id="PF00106">
    <property type="entry name" value="adh_short"/>
    <property type="match status" value="1"/>
</dbReference>
<reference evidence="3" key="2">
    <citation type="submission" date="2023-06" db="EMBL/GenBank/DDBJ databases">
        <authorList>
            <consortium name="Lawrence Berkeley National Laboratory"/>
            <person name="Haridas S."/>
            <person name="Hensen N."/>
            <person name="Bonometti L."/>
            <person name="Westerberg I."/>
            <person name="Brannstrom I.O."/>
            <person name="Guillou S."/>
            <person name="Cros-Aarteil S."/>
            <person name="Calhoun S."/>
            <person name="Kuo A."/>
            <person name="Mondo S."/>
            <person name="Pangilinan J."/>
            <person name="Riley R."/>
            <person name="Labutti K."/>
            <person name="Andreopoulos B."/>
            <person name="Lipzen A."/>
            <person name="Chen C."/>
            <person name="Yanf M."/>
            <person name="Daum C."/>
            <person name="Ng V."/>
            <person name="Clum A."/>
            <person name="Steindorff A."/>
            <person name="Ohm R."/>
            <person name="Martin F."/>
            <person name="Silar P."/>
            <person name="Natvig D."/>
            <person name="Lalanne C."/>
            <person name="Gautier V."/>
            <person name="Ament-Velasquez S.L."/>
            <person name="Kruys A."/>
            <person name="Hutchinson M.I."/>
            <person name="Powell A.J."/>
            <person name="Barry K."/>
            <person name="Miller A.N."/>
            <person name="Grigoriev I.V."/>
            <person name="Debuchy R."/>
            <person name="Gladieux P."/>
            <person name="Thoren M.H."/>
            <person name="Johannesson H."/>
        </authorList>
    </citation>
    <scope>NUCLEOTIDE SEQUENCE</scope>
    <source>
        <strain evidence="3">CBS 955.72</strain>
    </source>
</reference>
<dbReference type="PRINTS" id="PR00081">
    <property type="entry name" value="GDHRDH"/>
</dbReference>
<dbReference type="EMBL" id="JAUIQD010000004">
    <property type="protein sequence ID" value="KAK3353796.1"/>
    <property type="molecule type" value="Genomic_DNA"/>
</dbReference>
<comment type="caution">
    <text evidence="3">The sequence shown here is derived from an EMBL/GenBank/DDBJ whole genome shotgun (WGS) entry which is preliminary data.</text>
</comment>
<protein>
    <recommendedName>
        <fullName evidence="5">NAD(P)-binding protein</fullName>
    </recommendedName>
</protein>
<keyword evidence="2" id="KW-0560">Oxidoreductase</keyword>
<dbReference type="PANTHER" id="PTHR44196">
    <property type="entry name" value="DEHYDROGENASE/REDUCTASE SDR FAMILY MEMBER 7B"/>
    <property type="match status" value="1"/>
</dbReference>
<gene>
    <name evidence="3" type="ORF">B0T25DRAFT_581489</name>
</gene>
<organism evidence="3 4">
    <name type="scientific">Lasiosphaeria hispida</name>
    <dbReference type="NCBI Taxonomy" id="260671"/>
    <lineage>
        <taxon>Eukaryota</taxon>
        <taxon>Fungi</taxon>
        <taxon>Dikarya</taxon>
        <taxon>Ascomycota</taxon>
        <taxon>Pezizomycotina</taxon>
        <taxon>Sordariomycetes</taxon>
        <taxon>Sordariomycetidae</taxon>
        <taxon>Sordariales</taxon>
        <taxon>Lasiosphaeriaceae</taxon>
        <taxon>Lasiosphaeria</taxon>
    </lineage>
</organism>
<dbReference type="GO" id="GO:0016020">
    <property type="term" value="C:membrane"/>
    <property type="evidence" value="ECO:0007669"/>
    <property type="project" value="TreeGrafter"/>
</dbReference>
<dbReference type="Proteomes" id="UP001275084">
    <property type="component" value="Unassembled WGS sequence"/>
</dbReference>